<dbReference type="InterPro" id="IPR005801">
    <property type="entry name" value="ADC_synthase"/>
</dbReference>
<feature type="domain" description="Chorismate-utilising enzyme C-terminal" evidence="6">
    <location>
        <begin position="219"/>
        <end position="472"/>
    </location>
</feature>
<dbReference type="Pfam" id="PF00425">
    <property type="entry name" value="Chorismate_bind"/>
    <property type="match status" value="1"/>
</dbReference>
<evidence type="ECO:0000256" key="4">
    <source>
        <dbReference type="ARBA" id="ARBA00023235"/>
    </source>
</evidence>
<dbReference type="SUPFAM" id="SSF56322">
    <property type="entry name" value="ADC synthase"/>
    <property type="match status" value="1"/>
</dbReference>
<dbReference type="EMBL" id="VMNH01000016">
    <property type="protein sequence ID" value="TVO72511.1"/>
    <property type="molecule type" value="Genomic_DNA"/>
</dbReference>
<dbReference type="Gene3D" id="3.60.120.10">
    <property type="entry name" value="Anthranilate synthase"/>
    <property type="match status" value="1"/>
</dbReference>
<evidence type="ECO:0000256" key="3">
    <source>
        <dbReference type="ARBA" id="ARBA00012824"/>
    </source>
</evidence>
<evidence type="ECO:0000256" key="1">
    <source>
        <dbReference type="ARBA" id="ARBA00000799"/>
    </source>
</evidence>
<dbReference type="NCBIfam" id="TIGR00543">
    <property type="entry name" value="isochor_syn"/>
    <property type="match status" value="1"/>
</dbReference>
<gene>
    <name evidence="7" type="ORF">FHP88_13040</name>
</gene>
<name>A0A558DUP6_9GAMM</name>
<dbReference type="GO" id="GO:0008909">
    <property type="term" value="F:isochorismate synthase activity"/>
    <property type="evidence" value="ECO:0007669"/>
    <property type="project" value="UniProtKB-EC"/>
</dbReference>
<evidence type="ECO:0000313" key="7">
    <source>
        <dbReference type="EMBL" id="TVO72511.1"/>
    </source>
</evidence>
<evidence type="ECO:0000256" key="5">
    <source>
        <dbReference type="ARBA" id="ARBA00041564"/>
    </source>
</evidence>
<evidence type="ECO:0000313" key="8">
    <source>
        <dbReference type="Proteomes" id="UP000316649"/>
    </source>
</evidence>
<comment type="caution">
    <text evidence="7">The sequence shown here is derived from an EMBL/GenBank/DDBJ whole genome shotgun (WGS) entry which is preliminary data.</text>
</comment>
<dbReference type="Proteomes" id="UP000316649">
    <property type="component" value="Unassembled WGS sequence"/>
</dbReference>
<dbReference type="PANTHER" id="PTHR42839:SF2">
    <property type="entry name" value="ISOCHORISMATE SYNTHASE ENTC"/>
    <property type="match status" value="1"/>
</dbReference>
<dbReference type="OrthoDB" id="9806579at2"/>
<dbReference type="InterPro" id="IPR015890">
    <property type="entry name" value="Chorismate_C"/>
</dbReference>
<dbReference type="PANTHER" id="PTHR42839">
    <property type="entry name" value="ISOCHORISMATE SYNTHASE ENTC"/>
    <property type="match status" value="1"/>
</dbReference>
<dbReference type="EC" id="5.4.4.2" evidence="3"/>
<comment type="similarity">
    <text evidence="2">Belongs to the isochorismate synthase family.</text>
</comment>
<organism evidence="7 8">
    <name type="scientific">Sedimenticola selenatireducens</name>
    <dbReference type="NCBI Taxonomy" id="191960"/>
    <lineage>
        <taxon>Bacteria</taxon>
        <taxon>Pseudomonadati</taxon>
        <taxon>Pseudomonadota</taxon>
        <taxon>Gammaproteobacteria</taxon>
        <taxon>Chromatiales</taxon>
        <taxon>Sedimenticolaceae</taxon>
        <taxon>Sedimenticola</taxon>
    </lineage>
</organism>
<protein>
    <recommendedName>
        <fullName evidence="3">isochorismate synthase</fullName>
        <ecNumber evidence="3">5.4.4.2</ecNumber>
    </recommendedName>
    <alternativeName>
        <fullName evidence="5">Isochorismate mutase</fullName>
    </alternativeName>
</protein>
<proteinExistence type="inferred from homology"/>
<reference evidence="7 8" key="1">
    <citation type="submission" date="2019-07" db="EMBL/GenBank/DDBJ databases">
        <title>The pathways for chlorine oxyanion respiration interact through the shared metabolite chlorate.</title>
        <authorList>
            <person name="Barnum T.P."/>
            <person name="Cheng Y."/>
            <person name="Hill K.A."/>
            <person name="Lucas L.N."/>
            <person name="Carlson H.K."/>
            <person name="Coates J.D."/>
        </authorList>
    </citation>
    <scope>NUCLEOTIDE SEQUENCE [LARGE SCALE GENOMIC DNA]</scope>
    <source>
        <strain evidence="7 8">BK-1</strain>
    </source>
</reference>
<sequence length="483" mass="53695">MRHPTGIQYHLHSNPYESRQRLMANRQSLIKATIARLKQALTHLPHEEVGPFSITLSTPELQLHHLPHLDNNWFYWGEPSHRHYRLGLGEALRLSSIGPLRLQQLSDQFERVRSNWIQIDPDCTGLQASAFTGFAFDPEDPMLQSWEGLPNAAIFLPELLLHQTAEMCAITFSFAHKDLTRATLRSQHLLQKLIDALGANPDPNPVPTRFSRTATTPSDDEWITQVNKATHSIREGTMDKVVPFRRISVQASQPFNPARLMASLDDLHPSSILFSIRVDGSTFAAATPEHLLSRQGHLISCDAIGGTIKRSPNPVDDTNLGKTLINDPKSRHEHALVVKGILGSLKKHCCKLTSPTGPSLKRLRNLQHLWTGIKGELWEDTTLLRVADDLHPTAAVSGFPSANAQRWLDDHKNTTRGWYTGAAGWIDIQGDGELAVLLRCALLNGEHAELFAGAGVTSESCPIAELQETELKFGTMLEALEHA</sequence>
<evidence type="ECO:0000256" key="2">
    <source>
        <dbReference type="ARBA" id="ARBA00005297"/>
    </source>
</evidence>
<evidence type="ECO:0000259" key="6">
    <source>
        <dbReference type="Pfam" id="PF00425"/>
    </source>
</evidence>
<dbReference type="AlphaFoldDB" id="A0A558DUP6"/>
<comment type="catalytic activity">
    <reaction evidence="1">
        <text>chorismate = isochorismate</text>
        <dbReference type="Rhea" id="RHEA:18985"/>
        <dbReference type="ChEBI" id="CHEBI:29748"/>
        <dbReference type="ChEBI" id="CHEBI:29780"/>
        <dbReference type="EC" id="5.4.4.2"/>
    </reaction>
</comment>
<keyword evidence="8" id="KW-1185">Reference proteome</keyword>
<keyword evidence="4 7" id="KW-0413">Isomerase</keyword>
<dbReference type="InterPro" id="IPR004561">
    <property type="entry name" value="IsoChor_synthase"/>
</dbReference>
<accession>A0A558DUP6</accession>